<organism evidence="8 9">
    <name type="scientific">Basidiobolus ranarum</name>
    <dbReference type="NCBI Taxonomy" id="34480"/>
    <lineage>
        <taxon>Eukaryota</taxon>
        <taxon>Fungi</taxon>
        <taxon>Fungi incertae sedis</taxon>
        <taxon>Zoopagomycota</taxon>
        <taxon>Entomophthoromycotina</taxon>
        <taxon>Basidiobolomycetes</taxon>
        <taxon>Basidiobolales</taxon>
        <taxon>Basidiobolaceae</taxon>
        <taxon>Basidiobolus</taxon>
    </lineage>
</organism>
<dbReference type="Pfam" id="PF00632">
    <property type="entry name" value="HECT"/>
    <property type="match status" value="1"/>
</dbReference>
<dbReference type="EC" id="2.3.2.26" evidence="3"/>
<dbReference type="InterPro" id="IPR000569">
    <property type="entry name" value="HECT_dom"/>
</dbReference>
<dbReference type="InterPro" id="IPR050409">
    <property type="entry name" value="E3_ubiq-protein_ligase"/>
</dbReference>
<dbReference type="Gene3D" id="3.30.2410.10">
    <property type="entry name" value="Hect, E3 ligase catalytic domain"/>
    <property type="match status" value="1"/>
</dbReference>
<dbReference type="Proteomes" id="UP001479436">
    <property type="component" value="Unassembled WGS sequence"/>
</dbReference>
<keyword evidence="4 8" id="KW-0808">Transferase</keyword>
<reference evidence="8 9" key="1">
    <citation type="submission" date="2023-04" db="EMBL/GenBank/DDBJ databases">
        <title>Genome of Basidiobolus ranarum AG-B5.</title>
        <authorList>
            <person name="Stajich J.E."/>
            <person name="Carter-House D."/>
            <person name="Gryganskyi A."/>
        </authorList>
    </citation>
    <scope>NUCLEOTIDE SEQUENCE [LARGE SCALE GENOMIC DNA]</scope>
    <source>
        <strain evidence="8 9">AG-B5</strain>
    </source>
</reference>
<dbReference type="PANTHER" id="PTHR11254:SF67">
    <property type="entry name" value="E3 UBIQUITIN-PROTEIN LIGASE HUWE1"/>
    <property type="match status" value="1"/>
</dbReference>
<protein>
    <recommendedName>
        <fullName evidence="3">HECT-type E3 ubiquitin transferase</fullName>
        <ecNumber evidence="3">2.3.2.26</ecNumber>
    </recommendedName>
</protein>
<feature type="domain" description="HECT" evidence="7">
    <location>
        <begin position="1"/>
        <end position="93"/>
    </location>
</feature>
<comment type="pathway">
    <text evidence="2">Protein modification; protein ubiquitination.</text>
</comment>
<dbReference type="GO" id="GO:0061630">
    <property type="term" value="F:ubiquitin protein ligase activity"/>
    <property type="evidence" value="ECO:0007669"/>
    <property type="project" value="UniProtKB-EC"/>
</dbReference>
<gene>
    <name evidence="8" type="primary">TOM1_3</name>
    <name evidence="8" type="ORF">K7432_012648</name>
</gene>
<dbReference type="EMBL" id="JASJQH010008006">
    <property type="protein sequence ID" value="KAK9696093.1"/>
    <property type="molecule type" value="Genomic_DNA"/>
</dbReference>
<dbReference type="SUPFAM" id="SSF56204">
    <property type="entry name" value="Hect, E3 ligase catalytic domain"/>
    <property type="match status" value="1"/>
</dbReference>
<keyword evidence="5 6" id="KW-0833">Ubl conjugation pathway</keyword>
<evidence type="ECO:0000256" key="6">
    <source>
        <dbReference type="PROSITE-ProRule" id="PRU00104"/>
    </source>
</evidence>
<proteinExistence type="predicted"/>
<evidence type="ECO:0000259" key="7">
    <source>
        <dbReference type="PROSITE" id="PS50237"/>
    </source>
</evidence>
<feature type="non-terminal residue" evidence="8">
    <location>
        <position position="1"/>
    </location>
</feature>
<evidence type="ECO:0000256" key="4">
    <source>
        <dbReference type="ARBA" id="ARBA00022679"/>
    </source>
</evidence>
<accession>A0ABR2VRY3</accession>
<comment type="catalytic activity">
    <reaction evidence="1">
        <text>S-ubiquitinyl-[E2 ubiquitin-conjugating enzyme]-L-cysteine + [acceptor protein]-L-lysine = [E2 ubiquitin-conjugating enzyme]-L-cysteine + N(6)-ubiquitinyl-[acceptor protein]-L-lysine.</text>
        <dbReference type="EC" id="2.3.2.26"/>
    </reaction>
</comment>
<name>A0ABR2VRY3_9FUNG</name>
<keyword evidence="9" id="KW-1185">Reference proteome</keyword>
<dbReference type="PANTHER" id="PTHR11254">
    <property type="entry name" value="HECT DOMAIN UBIQUITIN-PROTEIN LIGASE"/>
    <property type="match status" value="1"/>
</dbReference>
<dbReference type="PROSITE" id="PS50237">
    <property type="entry name" value="HECT"/>
    <property type="match status" value="1"/>
</dbReference>
<feature type="active site" description="Glycyl thioester intermediate" evidence="6">
    <location>
        <position position="60"/>
    </location>
</feature>
<sequence length="93" mass="10557">WRAVRSFDQEERAKLIQFVTGTSKVPLEGFSSLQGTNGVQKFQIQKDPTSTNRLPCAHTCFNQLDLPQYENYEQLRSNILIAIQECNTGFGFG</sequence>
<keyword evidence="8" id="KW-0012">Acyltransferase</keyword>
<evidence type="ECO:0000313" key="8">
    <source>
        <dbReference type="EMBL" id="KAK9696093.1"/>
    </source>
</evidence>
<evidence type="ECO:0000313" key="9">
    <source>
        <dbReference type="Proteomes" id="UP001479436"/>
    </source>
</evidence>
<dbReference type="InterPro" id="IPR035983">
    <property type="entry name" value="Hect_E3_ubiquitin_ligase"/>
</dbReference>
<evidence type="ECO:0000256" key="1">
    <source>
        <dbReference type="ARBA" id="ARBA00000885"/>
    </source>
</evidence>
<evidence type="ECO:0000256" key="3">
    <source>
        <dbReference type="ARBA" id="ARBA00012485"/>
    </source>
</evidence>
<comment type="caution">
    <text evidence="8">The sequence shown here is derived from an EMBL/GenBank/DDBJ whole genome shotgun (WGS) entry which is preliminary data.</text>
</comment>
<evidence type="ECO:0000256" key="2">
    <source>
        <dbReference type="ARBA" id="ARBA00004906"/>
    </source>
</evidence>
<evidence type="ECO:0000256" key="5">
    <source>
        <dbReference type="ARBA" id="ARBA00022786"/>
    </source>
</evidence>